<evidence type="ECO:0000313" key="1">
    <source>
        <dbReference type="EMBL" id="ACP47521.1"/>
    </source>
</evidence>
<evidence type="ECO:0000313" key="2">
    <source>
        <dbReference type="Proteomes" id="UP000006818"/>
    </source>
</evidence>
<protein>
    <submittedName>
        <fullName evidence="1">Uncharacterized protein</fullName>
    </submittedName>
</protein>
<organism evidence="1 2">
    <name type="scientific">Saccharolobus islandicus (strain Y.N.15.51 / Yellowstone #2)</name>
    <name type="common">Sulfolobus islandicus</name>
    <dbReference type="NCBI Taxonomy" id="419942"/>
    <lineage>
        <taxon>Archaea</taxon>
        <taxon>Thermoproteota</taxon>
        <taxon>Thermoprotei</taxon>
        <taxon>Sulfolobales</taxon>
        <taxon>Sulfolobaceae</taxon>
        <taxon>Saccharolobus</taxon>
    </lineage>
</organism>
<proteinExistence type="predicted"/>
<dbReference type="EMBL" id="CP001404">
    <property type="protein sequence ID" value="ACP47521.1"/>
    <property type="molecule type" value="Genomic_DNA"/>
</dbReference>
<dbReference type="HOGENOM" id="CLU_183487_0_0_2"/>
<dbReference type="Proteomes" id="UP000006818">
    <property type="component" value="Chromosome"/>
</dbReference>
<gene>
    <name evidence="1" type="ordered locus">YN1551_0346</name>
</gene>
<dbReference type="KEGG" id="sin:YN1551_0346"/>
<name>C3NKP1_SACI1</name>
<accession>C3NKP1</accession>
<dbReference type="AlphaFoldDB" id="C3NKP1"/>
<reference evidence="1 2" key="1">
    <citation type="journal article" date="2009" name="Proc. Natl. Acad. Sci. U.S.A.">
        <title>Biogeography of the Sulfolobus islandicus pan-genome.</title>
        <authorList>
            <person name="Reno M.L."/>
            <person name="Held N.L."/>
            <person name="Fields C.J."/>
            <person name="Burke P.V."/>
            <person name="Whitaker R.J."/>
        </authorList>
    </citation>
    <scope>NUCLEOTIDE SEQUENCE [LARGE SCALE GENOMIC DNA]</scope>
    <source>
        <strain evidence="2">Y.N.15.51 / Yellowstone #2</strain>
    </source>
</reference>
<sequence length="96" mass="11325">MSKVRPEIIEIRSTISYFNLFRLRMKKEVRRIKNTRAIQNEINESRVNLPKYDAIDIPAIPISIVKHIGCPRMSVRFIQIIDSLMIKRFIATNKLI</sequence>